<gene>
    <name evidence="2" type="ORF">CRM94_24755</name>
    <name evidence="1" type="ORF">DM48_7246</name>
</gene>
<proteinExistence type="predicted"/>
<dbReference type="Proteomes" id="UP000029590">
    <property type="component" value="Unassembled WGS sequence"/>
</dbReference>
<protein>
    <submittedName>
        <fullName evidence="2">3-oxoacyl-ACP synthase</fullName>
    </submittedName>
</protein>
<reference evidence="1 3" key="1">
    <citation type="submission" date="2014-04" db="EMBL/GenBank/DDBJ databases">
        <authorList>
            <person name="Bishop-Lilly K.A."/>
            <person name="Broomall S.M."/>
            <person name="Chain P.S."/>
            <person name="Chertkov O."/>
            <person name="Coyne S.R."/>
            <person name="Daligault H.E."/>
            <person name="Davenport K.W."/>
            <person name="Erkkila T."/>
            <person name="Frey K.G."/>
            <person name="Gibbons H.S."/>
            <person name="Gu W."/>
            <person name="Jaissle J."/>
            <person name="Johnson S.L."/>
            <person name="Koroleva G.I."/>
            <person name="Ladner J.T."/>
            <person name="Lo C.-C."/>
            <person name="Minogue T.D."/>
            <person name="Munk C."/>
            <person name="Palacios G.F."/>
            <person name="Redden C.L."/>
            <person name="Rosenzweig C.N."/>
            <person name="Scholz M.B."/>
            <person name="Teshima H."/>
            <person name="Xu Y."/>
        </authorList>
    </citation>
    <scope>NUCLEOTIDE SEQUENCE [LARGE SCALE GENOMIC DNA]</scope>
    <source>
        <strain evidence="3">gladioli</strain>
        <strain evidence="1">Gladioli</strain>
    </source>
</reference>
<name>A0A095F1S8_BURGA</name>
<organism evidence="2 4">
    <name type="scientific">Burkholderia gladioli</name>
    <name type="common">Pseudomonas marginata</name>
    <name type="synonym">Phytomonas marginata</name>
    <dbReference type="NCBI Taxonomy" id="28095"/>
    <lineage>
        <taxon>Bacteria</taxon>
        <taxon>Pseudomonadati</taxon>
        <taxon>Pseudomonadota</taxon>
        <taxon>Betaproteobacteria</taxon>
        <taxon>Burkholderiales</taxon>
        <taxon>Burkholderiaceae</taxon>
        <taxon>Burkholderia</taxon>
    </lineage>
</organism>
<dbReference type="RefSeq" id="WP_042284824.1">
    <property type="nucleotide sequence ID" value="NZ_CADEVY010000015.1"/>
</dbReference>
<sequence length="353" mass="37977">MNPPVITAVAAWVPDAIPLSRWTAMESALRATGHPGWDAWMRSWHPDYGHWLDAWPGEETGGSRPVHSGVATPDMTCMVPVETGTDLSGLAAKLANAICAARPPDARPIDVIVFCHSSLDEHVSTTVAGRLCAGIGTPCFPFSVSQQHGVSPFTALRLASDLFVAEPQVHTILIVAAEKWCPPFSRICGPDIVHGDAAGALLVERTDYGTGGLHLLDVAARHVPVDISRRVARVSDARTFTLLSMIEFLLARHALRHCEIDEVVGHPGIPSLTRAVCNLVGQQDAGAQHRHCIHLGATESIVRLAQAPHWTPCRRTHRMLLWGYGIGGFVGAALLETRGAPYLCQQNAIQSVS</sequence>
<dbReference type="InterPro" id="IPR016039">
    <property type="entry name" value="Thiolase-like"/>
</dbReference>
<dbReference type="EMBL" id="PDDY01000004">
    <property type="protein sequence ID" value="PEH37709.1"/>
    <property type="molecule type" value="Genomic_DNA"/>
</dbReference>
<accession>A0A095F1S8</accession>
<dbReference type="KEGG" id="bgo:BM43_86"/>
<dbReference type="GO" id="GO:0016746">
    <property type="term" value="F:acyltransferase activity"/>
    <property type="evidence" value="ECO:0007669"/>
    <property type="project" value="InterPro"/>
</dbReference>
<reference evidence="4" key="3">
    <citation type="submission" date="2017-09" db="EMBL/GenBank/DDBJ databases">
        <title>FDA dAtabase for Regulatory Grade micrObial Sequences (FDA-ARGOS): Supporting development and validation of Infectious Disease Dx tests.</title>
        <authorList>
            <person name="Minogue T."/>
            <person name="Wolcott M."/>
            <person name="Wasieloski L."/>
            <person name="Aguilar W."/>
            <person name="Moore D."/>
            <person name="Tallon L."/>
            <person name="Sadzewicz L."/>
            <person name="Ott S."/>
            <person name="Zhao X."/>
            <person name="Nagaraj S."/>
            <person name="Vavikolanu K."/>
            <person name="Aluvathingal J."/>
            <person name="Nadendla S."/>
            <person name="Sichtig H."/>
        </authorList>
    </citation>
    <scope>NUCLEOTIDE SEQUENCE [LARGE SCALE GENOMIC DNA]</scope>
    <source>
        <strain evidence="4">FDAARGOS_390</strain>
    </source>
</reference>
<dbReference type="EMBL" id="JPGG01000017">
    <property type="protein sequence ID" value="KGC11313.1"/>
    <property type="molecule type" value="Genomic_DNA"/>
</dbReference>
<evidence type="ECO:0000313" key="1">
    <source>
        <dbReference type="EMBL" id="KGC11313.1"/>
    </source>
</evidence>
<dbReference type="Proteomes" id="UP000220629">
    <property type="component" value="Unassembled WGS sequence"/>
</dbReference>
<dbReference type="AlphaFoldDB" id="A0A095F1S8"/>
<reference evidence="2" key="2">
    <citation type="submission" date="2017-09" db="EMBL/GenBank/DDBJ databases">
        <title>FDA dAtabase for Regulatory Grade micrObial Sequences (FDA-ARGOS): Supporting development and validation of Infectious Disease Dx tests.</title>
        <authorList>
            <person name="Minogue T."/>
            <person name="Wolcott M."/>
            <person name="Wasieloski L."/>
            <person name="Aguilar W."/>
            <person name="Moore D."/>
            <person name="Tallon L.J."/>
            <person name="Sadzewicz L."/>
            <person name="Ott S."/>
            <person name="Zhao X."/>
            <person name="Nagaraj S."/>
            <person name="Vavikolanu K."/>
            <person name="Aluvathingal J."/>
            <person name="Nadendla S."/>
            <person name="Sichtig H."/>
        </authorList>
    </citation>
    <scope>NUCLEOTIDE SEQUENCE</scope>
    <source>
        <strain evidence="2">FDAARGOS_390</strain>
    </source>
</reference>
<dbReference type="OrthoDB" id="9058963at2"/>
<dbReference type="Gene3D" id="3.40.47.10">
    <property type="match status" value="1"/>
</dbReference>
<evidence type="ECO:0000313" key="3">
    <source>
        <dbReference type="Proteomes" id="UP000029590"/>
    </source>
</evidence>
<dbReference type="SUPFAM" id="SSF53901">
    <property type="entry name" value="Thiolase-like"/>
    <property type="match status" value="2"/>
</dbReference>
<comment type="caution">
    <text evidence="2">The sequence shown here is derived from an EMBL/GenBank/DDBJ whole genome shotgun (WGS) entry which is preliminary data.</text>
</comment>
<evidence type="ECO:0000313" key="2">
    <source>
        <dbReference type="EMBL" id="PEH37709.1"/>
    </source>
</evidence>
<evidence type="ECO:0000313" key="4">
    <source>
        <dbReference type="Proteomes" id="UP000220629"/>
    </source>
</evidence>